<name>A0A8T2Y9F9_POPDE</name>
<proteinExistence type="predicted"/>
<comment type="caution">
    <text evidence="1">The sequence shown here is derived from an EMBL/GenBank/DDBJ whole genome shotgun (WGS) entry which is preliminary data.</text>
</comment>
<organism evidence="1 2">
    <name type="scientific">Populus deltoides</name>
    <name type="common">Eastern poplar</name>
    <name type="synonym">Eastern cottonwood</name>
    <dbReference type="NCBI Taxonomy" id="3696"/>
    <lineage>
        <taxon>Eukaryota</taxon>
        <taxon>Viridiplantae</taxon>
        <taxon>Streptophyta</taxon>
        <taxon>Embryophyta</taxon>
        <taxon>Tracheophyta</taxon>
        <taxon>Spermatophyta</taxon>
        <taxon>Magnoliopsida</taxon>
        <taxon>eudicotyledons</taxon>
        <taxon>Gunneridae</taxon>
        <taxon>Pentapetalae</taxon>
        <taxon>rosids</taxon>
        <taxon>fabids</taxon>
        <taxon>Malpighiales</taxon>
        <taxon>Salicaceae</taxon>
        <taxon>Saliceae</taxon>
        <taxon>Populus</taxon>
    </lineage>
</organism>
<dbReference type="AlphaFoldDB" id="A0A8T2Y9F9"/>
<keyword evidence="2" id="KW-1185">Reference proteome</keyword>
<protein>
    <submittedName>
        <fullName evidence="1">Uncharacterized protein</fullName>
    </submittedName>
</protein>
<sequence length="69" mass="8237">MSSDRPRKFAKRNPQYRDTKQAFLRNTSSFRVSETVGIVSFVQSIRLQRDSRVKRVLELRFKRQIGLFC</sequence>
<accession>A0A8T2Y9F9</accession>
<evidence type="ECO:0000313" key="2">
    <source>
        <dbReference type="Proteomes" id="UP000807159"/>
    </source>
</evidence>
<dbReference type="EMBL" id="JACEGQ020000008">
    <property type="protein sequence ID" value="KAH8501719.1"/>
    <property type="molecule type" value="Genomic_DNA"/>
</dbReference>
<evidence type="ECO:0000313" key="1">
    <source>
        <dbReference type="EMBL" id="KAH8501719.1"/>
    </source>
</evidence>
<feature type="non-terminal residue" evidence="1">
    <location>
        <position position="69"/>
    </location>
</feature>
<reference evidence="1" key="1">
    <citation type="journal article" date="2021" name="J. Hered.">
        <title>Genome Assembly of Salicaceae Populus deltoides (Eastern Cottonwood) I-69 Based on Nanopore Sequencing and Hi-C Technologies.</title>
        <authorList>
            <person name="Bai S."/>
            <person name="Wu H."/>
            <person name="Zhang J."/>
            <person name="Pan Z."/>
            <person name="Zhao W."/>
            <person name="Li Z."/>
            <person name="Tong C."/>
        </authorList>
    </citation>
    <scope>NUCLEOTIDE SEQUENCE</scope>
    <source>
        <tissue evidence="1">Leaf</tissue>
    </source>
</reference>
<gene>
    <name evidence="1" type="ORF">H0E87_016486</name>
</gene>
<dbReference type="Proteomes" id="UP000807159">
    <property type="component" value="Chromosome 8"/>
</dbReference>